<dbReference type="InterPro" id="IPR018764">
    <property type="entry name" value="RskA_C"/>
</dbReference>
<evidence type="ECO:0000256" key="9">
    <source>
        <dbReference type="ARBA" id="ARBA00029829"/>
    </source>
</evidence>
<dbReference type="Pfam" id="PF10099">
    <property type="entry name" value="RskA_C"/>
    <property type="match status" value="1"/>
</dbReference>
<feature type="domain" description="Anti-sigma K factor RskA C-terminal" evidence="12">
    <location>
        <begin position="103"/>
        <end position="242"/>
    </location>
</feature>
<feature type="domain" description="Anti-sigma-K factor RskA N-terminal" evidence="13">
    <location>
        <begin position="6"/>
        <end position="37"/>
    </location>
</feature>
<accession>A0ABQ3A9S0</accession>
<evidence type="ECO:0000256" key="11">
    <source>
        <dbReference type="SAM" id="Phobius"/>
    </source>
</evidence>
<evidence type="ECO:0000256" key="1">
    <source>
        <dbReference type="ARBA" id="ARBA00004167"/>
    </source>
</evidence>
<keyword evidence="5 11" id="KW-1133">Transmembrane helix</keyword>
<organism evidence="14 15">
    <name type="scientific">Streptomyces xanthochromogenes</name>
    <dbReference type="NCBI Taxonomy" id="67384"/>
    <lineage>
        <taxon>Bacteria</taxon>
        <taxon>Bacillati</taxon>
        <taxon>Actinomycetota</taxon>
        <taxon>Actinomycetes</taxon>
        <taxon>Kitasatosporales</taxon>
        <taxon>Streptomycetaceae</taxon>
        <taxon>Streptomyces</taxon>
    </lineage>
</organism>
<keyword evidence="3" id="KW-1003">Cell membrane</keyword>
<dbReference type="InterPro" id="IPR053877">
    <property type="entry name" value="RskA_N"/>
</dbReference>
<dbReference type="InterPro" id="IPR041916">
    <property type="entry name" value="Anti_sigma_zinc_sf"/>
</dbReference>
<protein>
    <recommendedName>
        <fullName evidence="10">Regulator of SigK</fullName>
    </recommendedName>
    <alternativeName>
        <fullName evidence="9">Sigma-K anti-sigma factor RskA</fullName>
    </alternativeName>
</protein>
<dbReference type="Pfam" id="PF22618">
    <property type="entry name" value="RskA_N"/>
    <property type="match status" value="1"/>
</dbReference>
<keyword evidence="4 11" id="KW-0812">Transmembrane</keyword>
<comment type="caution">
    <text evidence="14">The sequence shown here is derived from an EMBL/GenBank/DDBJ whole genome shotgun (WGS) entry which is preliminary data.</text>
</comment>
<proteinExistence type="predicted"/>
<evidence type="ECO:0000256" key="4">
    <source>
        <dbReference type="ARBA" id="ARBA00022692"/>
    </source>
</evidence>
<dbReference type="Proteomes" id="UP000600946">
    <property type="component" value="Unassembled WGS sequence"/>
</dbReference>
<keyword evidence="15" id="KW-1185">Reference proteome</keyword>
<dbReference type="RefSeq" id="WP_161253147.1">
    <property type="nucleotide sequence ID" value="NZ_BMUU01000006.1"/>
</dbReference>
<sequence length="251" mass="25883">MSIADLHTLTGAYALHALSEEERSEFERHLADCESCAQEVLELTATASRLGLAVSVTPPVELKTAVLRQIAVVRQDAPHPPAQPGSTGSRLRRARWSHFALAACLAAAAGLGGVAVWQHQVADSAQQRADAAQGQSQQLAEVLAAPDAKAATGTLKDGATGTLVVAHSRNQAVFVASGLPRPPDGKVYQLWFDDAGTMRPAGLMNPARSTEAVLLSGPVDQASGMGITVEPAGGSPAPTSAPLAVMNFATA</sequence>
<feature type="transmembrane region" description="Helical" evidence="11">
    <location>
        <begin position="99"/>
        <end position="117"/>
    </location>
</feature>
<keyword evidence="7 11" id="KW-0472">Membrane</keyword>
<gene>
    <name evidence="14" type="ORF">GCM10010326_40910</name>
</gene>
<evidence type="ECO:0000313" key="14">
    <source>
        <dbReference type="EMBL" id="GGY42527.1"/>
    </source>
</evidence>
<evidence type="ECO:0000256" key="8">
    <source>
        <dbReference type="ARBA" id="ARBA00023163"/>
    </source>
</evidence>
<dbReference type="InterPro" id="IPR051474">
    <property type="entry name" value="Anti-sigma-K/W_factor"/>
</dbReference>
<keyword evidence="8" id="KW-0804">Transcription</keyword>
<dbReference type="Gene3D" id="1.10.10.1320">
    <property type="entry name" value="Anti-sigma factor, zinc-finger domain"/>
    <property type="match status" value="1"/>
</dbReference>
<evidence type="ECO:0000256" key="10">
    <source>
        <dbReference type="ARBA" id="ARBA00030803"/>
    </source>
</evidence>
<evidence type="ECO:0000259" key="12">
    <source>
        <dbReference type="Pfam" id="PF10099"/>
    </source>
</evidence>
<reference evidence="15" key="1">
    <citation type="journal article" date="2019" name="Int. J. Syst. Evol. Microbiol.">
        <title>The Global Catalogue of Microorganisms (GCM) 10K type strain sequencing project: providing services to taxonomists for standard genome sequencing and annotation.</title>
        <authorList>
            <consortium name="The Broad Institute Genomics Platform"/>
            <consortium name="The Broad Institute Genome Sequencing Center for Infectious Disease"/>
            <person name="Wu L."/>
            <person name="Ma J."/>
        </authorList>
    </citation>
    <scope>NUCLEOTIDE SEQUENCE [LARGE SCALE GENOMIC DNA]</scope>
    <source>
        <strain evidence="15">JCM 4594</strain>
    </source>
</reference>
<evidence type="ECO:0000256" key="6">
    <source>
        <dbReference type="ARBA" id="ARBA00023015"/>
    </source>
</evidence>
<evidence type="ECO:0000259" key="13">
    <source>
        <dbReference type="Pfam" id="PF22618"/>
    </source>
</evidence>
<dbReference type="PANTHER" id="PTHR37461:SF1">
    <property type="entry name" value="ANTI-SIGMA-K FACTOR RSKA"/>
    <property type="match status" value="1"/>
</dbReference>
<keyword evidence="6" id="KW-0805">Transcription regulation</keyword>
<evidence type="ECO:0000313" key="15">
    <source>
        <dbReference type="Proteomes" id="UP000600946"/>
    </source>
</evidence>
<dbReference type="EMBL" id="BMUU01000006">
    <property type="protein sequence ID" value="GGY42527.1"/>
    <property type="molecule type" value="Genomic_DNA"/>
</dbReference>
<evidence type="ECO:0000256" key="5">
    <source>
        <dbReference type="ARBA" id="ARBA00022989"/>
    </source>
</evidence>
<dbReference type="PANTHER" id="PTHR37461">
    <property type="entry name" value="ANTI-SIGMA-K FACTOR RSKA"/>
    <property type="match status" value="1"/>
</dbReference>
<dbReference type="GeneID" id="96292029"/>
<evidence type="ECO:0000256" key="2">
    <source>
        <dbReference type="ARBA" id="ARBA00004236"/>
    </source>
</evidence>
<comment type="subcellular location">
    <subcellularLocation>
        <location evidence="2">Cell membrane</location>
    </subcellularLocation>
    <subcellularLocation>
        <location evidence="1">Membrane</location>
        <topology evidence="1">Single-pass membrane protein</topology>
    </subcellularLocation>
</comment>
<evidence type="ECO:0000256" key="7">
    <source>
        <dbReference type="ARBA" id="ARBA00023136"/>
    </source>
</evidence>
<name>A0ABQ3A9S0_9ACTN</name>
<evidence type="ECO:0000256" key="3">
    <source>
        <dbReference type="ARBA" id="ARBA00022475"/>
    </source>
</evidence>